<organism evidence="2">
    <name type="scientific">Bradyrhizobium sp. LLZ17</name>
    <dbReference type="NCBI Taxonomy" id="3239388"/>
    <lineage>
        <taxon>Bacteria</taxon>
        <taxon>Pseudomonadati</taxon>
        <taxon>Pseudomonadota</taxon>
        <taxon>Alphaproteobacteria</taxon>
        <taxon>Hyphomicrobiales</taxon>
        <taxon>Nitrobacteraceae</taxon>
        <taxon>Bradyrhizobium</taxon>
    </lineage>
</organism>
<dbReference type="EMBL" id="CP165734">
    <property type="protein sequence ID" value="XDV60363.1"/>
    <property type="molecule type" value="Genomic_DNA"/>
</dbReference>
<sequence length="43" mass="4733">MANEEIRRRAVLQSPDVATRNILVAIGGYLSFVGVAMIAIFLR</sequence>
<keyword evidence="1" id="KW-1133">Transmembrane helix</keyword>
<feature type="transmembrane region" description="Helical" evidence="1">
    <location>
        <begin position="21"/>
        <end position="42"/>
    </location>
</feature>
<accession>A0AB39XRE6</accession>
<proteinExistence type="predicted"/>
<name>A0AB39XRE6_9BRAD</name>
<evidence type="ECO:0000256" key="1">
    <source>
        <dbReference type="SAM" id="Phobius"/>
    </source>
</evidence>
<keyword evidence="1" id="KW-0812">Transmembrane</keyword>
<dbReference type="AlphaFoldDB" id="A0AB39XRE6"/>
<evidence type="ECO:0000313" key="2">
    <source>
        <dbReference type="EMBL" id="XDV60363.1"/>
    </source>
</evidence>
<keyword evidence="1" id="KW-0472">Membrane</keyword>
<dbReference type="RefSeq" id="WP_369725718.1">
    <property type="nucleotide sequence ID" value="NZ_CP165734.1"/>
</dbReference>
<reference evidence="2" key="1">
    <citation type="submission" date="2024-08" db="EMBL/GenBank/DDBJ databases">
        <authorList>
            <person name="Chaddad Z."/>
            <person name="Lamrabet M."/>
            <person name="Bouhnik O."/>
            <person name="Alami S."/>
            <person name="Wipf D."/>
            <person name="Courty P.E."/>
            <person name="Missbah El Idrissi M."/>
        </authorList>
    </citation>
    <scope>NUCLEOTIDE SEQUENCE</scope>
    <source>
        <strain evidence="2">LLZ17</strain>
    </source>
</reference>
<protein>
    <submittedName>
        <fullName evidence="2">Uncharacterized protein</fullName>
    </submittedName>
</protein>
<gene>
    <name evidence="2" type="ORF">AB8Z38_14045</name>
</gene>